<dbReference type="PANTHER" id="PTHR32089:SF120">
    <property type="entry name" value="METHYL-ACCEPTING CHEMOTAXIS PROTEIN TLPQ"/>
    <property type="match status" value="1"/>
</dbReference>
<evidence type="ECO:0000256" key="3">
    <source>
        <dbReference type="ARBA" id="ARBA00022481"/>
    </source>
</evidence>
<dbReference type="SMART" id="SM00304">
    <property type="entry name" value="HAMP"/>
    <property type="match status" value="2"/>
</dbReference>
<dbReference type="PANTHER" id="PTHR32089">
    <property type="entry name" value="METHYL-ACCEPTING CHEMOTAXIS PROTEIN MCPB"/>
    <property type="match status" value="1"/>
</dbReference>
<sequence>MRNLKVSARAALSFMFIALLLVALGGISVWKMGDIRETARDLEDDALASVVVADRINASMLRLRLEVRRMLSQTDPQDMATTTSTIATLGEELKKQIKLYVPFVSGENANPKEVQLFTVVSENTDKMLVAFDEVTSLIRRHTPTEALAYLSSNVTPVTRVLDGAVTGLVQLNIDEAANSGKESEASYQSGLTFVIFIIAAATLATIVLAVLFTKSIVTPLRDMLRVNDTIAKGDLRSVITVTGKDEFSDLMRSTQVMQNNLRDTIRLIGDSSTQLASAAEEMNAVTEESSRGLLRQNNEIDQAATAVNQMTAAVDEVARNAAAASDAAKASDQSTRTGAARVTSTVDAIEKLSKTVQSTSVDVERLAVQSKDISKVLEVIRTIAEQTNLLALNAAIEAARAGEQGRGFAVVADEVRALAHRTQTSTQEIEKMIGDILTGTAQATKAMSESCNQADGTLTIAHEAGAALALIAKAINEINEMNLMIATASEQQAQVARSVDGNLMSIRDLSIQSATGANQTAAASSELSVLAADMNKLVARFSL</sequence>
<comment type="caution">
    <text evidence="14">The sequence shown here is derived from an EMBL/GenBank/DDBJ whole genome shotgun (WGS) entry which is preliminary data.</text>
</comment>
<dbReference type="Proteomes" id="UP000267978">
    <property type="component" value="Unassembled WGS sequence"/>
</dbReference>
<keyword evidence="2" id="KW-1003">Cell membrane</keyword>
<keyword evidence="7 11" id="KW-0472">Membrane</keyword>
<dbReference type="InterPro" id="IPR004089">
    <property type="entry name" value="MCPsignal_dom"/>
</dbReference>
<dbReference type="InterPro" id="IPR024478">
    <property type="entry name" value="HlyB_4HB_MCP"/>
</dbReference>
<dbReference type="SUPFAM" id="SSF58104">
    <property type="entry name" value="Methyl-accepting chemotaxis protein (MCP) signaling domain"/>
    <property type="match status" value="1"/>
</dbReference>
<dbReference type="GO" id="GO:0007165">
    <property type="term" value="P:signal transduction"/>
    <property type="evidence" value="ECO:0007669"/>
    <property type="project" value="UniProtKB-KW"/>
</dbReference>
<dbReference type="InterPro" id="IPR004090">
    <property type="entry name" value="Chemotax_Me-accpt_rcpt"/>
</dbReference>
<evidence type="ECO:0000313" key="14">
    <source>
        <dbReference type="EMBL" id="RML23759.1"/>
    </source>
</evidence>
<dbReference type="PROSITE" id="PS50885">
    <property type="entry name" value="HAMP"/>
    <property type="match status" value="1"/>
</dbReference>
<evidence type="ECO:0000256" key="11">
    <source>
        <dbReference type="SAM" id="Phobius"/>
    </source>
</evidence>
<dbReference type="CDD" id="cd06225">
    <property type="entry name" value="HAMP"/>
    <property type="match status" value="1"/>
</dbReference>
<dbReference type="GO" id="GO:0006935">
    <property type="term" value="P:chemotaxis"/>
    <property type="evidence" value="ECO:0007669"/>
    <property type="project" value="UniProtKB-KW"/>
</dbReference>
<comment type="subcellular location">
    <subcellularLocation>
        <location evidence="1">Cell membrane</location>
        <topology evidence="1">Multi-pass membrane protein</topology>
    </subcellularLocation>
</comment>
<dbReference type="Pfam" id="PF00672">
    <property type="entry name" value="HAMP"/>
    <property type="match status" value="1"/>
</dbReference>
<evidence type="ECO:0000256" key="8">
    <source>
        <dbReference type="ARBA" id="ARBA00023224"/>
    </source>
</evidence>
<dbReference type="RefSeq" id="WP_057406226.1">
    <property type="nucleotide sequence ID" value="NZ_CP013183.1"/>
</dbReference>
<evidence type="ECO:0000256" key="5">
    <source>
        <dbReference type="ARBA" id="ARBA00022692"/>
    </source>
</evidence>
<evidence type="ECO:0000256" key="9">
    <source>
        <dbReference type="ARBA" id="ARBA00029447"/>
    </source>
</evidence>
<keyword evidence="5 11" id="KW-0812">Transmembrane</keyword>
<dbReference type="InterPro" id="IPR003660">
    <property type="entry name" value="HAMP_dom"/>
</dbReference>
<dbReference type="Pfam" id="PF12729">
    <property type="entry name" value="4HB_MCP_1"/>
    <property type="match status" value="1"/>
</dbReference>
<evidence type="ECO:0000313" key="15">
    <source>
        <dbReference type="Proteomes" id="UP000267978"/>
    </source>
</evidence>
<feature type="domain" description="Methyl-accepting transducer" evidence="12">
    <location>
        <begin position="271"/>
        <end position="507"/>
    </location>
</feature>
<evidence type="ECO:0000256" key="6">
    <source>
        <dbReference type="ARBA" id="ARBA00022989"/>
    </source>
</evidence>
<gene>
    <name evidence="14" type="ORF">ALQ98_04168</name>
</gene>
<keyword evidence="8 10" id="KW-0807">Transducer</keyword>
<keyword evidence="4" id="KW-0145">Chemotaxis</keyword>
<accession>A0AB74A1N1</accession>
<organism evidence="14 15">
    <name type="scientific">Pseudomonas syringae pv. lapsa</name>
    <dbReference type="NCBI Taxonomy" id="199201"/>
    <lineage>
        <taxon>Bacteria</taxon>
        <taxon>Pseudomonadati</taxon>
        <taxon>Pseudomonadota</taxon>
        <taxon>Gammaproteobacteria</taxon>
        <taxon>Pseudomonadales</taxon>
        <taxon>Pseudomonadaceae</taxon>
        <taxon>Pseudomonas</taxon>
        <taxon>Pseudomonas syringae</taxon>
    </lineage>
</organism>
<feature type="transmembrane region" description="Helical" evidence="11">
    <location>
        <begin position="191"/>
        <end position="213"/>
    </location>
</feature>
<protein>
    <submittedName>
        <fullName evidence="14">Methyl-accepting chemotaxis protein</fullName>
    </submittedName>
</protein>
<dbReference type="GO" id="GO:0004888">
    <property type="term" value="F:transmembrane signaling receptor activity"/>
    <property type="evidence" value="ECO:0007669"/>
    <property type="project" value="InterPro"/>
</dbReference>
<proteinExistence type="inferred from homology"/>
<evidence type="ECO:0000256" key="10">
    <source>
        <dbReference type="PROSITE-ProRule" id="PRU00284"/>
    </source>
</evidence>
<dbReference type="GO" id="GO:0005886">
    <property type="term" value="C:plasma membrane"/>
    <property type="evidence" value="ECO:0007669"/>
    <property type="project" value="UniProtKB-SubCell"/>
</dbReference>
<dbReference type="PROSITE" id="PS50111">
    <property type="entry name" value="CHEMOTAXIS_TRANSDUC_2"/>
    <property type="match status" value="1"/>
</dbReference>
<comment type="similarity">
    <text evidence="9">Belongs to the methyl-accepting chemotaxis (MCP) protein family.</text>
</comment>
<evidence type="ECO:0000256" key="4">
    <source>
        <dbReference type="ARBA" id="ARBA00022500"/>
    </source>
</evidence>
<evidence type="ECO:0000256" key="2">
    <source>
        <dbReference type="ARBA" id="ARBA00022475"/>
    </source>
</evidence>
<dbReference type="FunFam" id="1.10.287.950:FF:000001">
    <property type="entry name" value="Methyl-accepting chemotaxis sensory transducer"/>
    <property type="match status" value="1"/>
</dbReference>
<dbReference type="EMBL" id="RBNO01000091">
    <property type="protein sequence ID" value="RML23759.1"/>
    <property type="molecule type" value="Genomic_DNA"/>
</dbReference>
<evidence type="ECO:0000256" key="1">
    <source>
        <dbReference type="ARBA" id="ARBA00004651"/>
    </source>
</evidence>
<keyword evidence="6 11" id="KW-1133">Transmembrane helix</keyword>
<dbReference type="Pfam" id="PF00015">
    <property type="entry name" value="MCPsignal"/>
    <property type="match status" value="1"/>
</dbReference>
<dbReference type="Gene3D" id="1.10.287.950">
    <property type="entry name" value="Methyl-accepting chemotaxis protein"/>
    <property type="match status" value="1"/>
</dbReference>
<dbReference type="SMART" id="SM00283">
    <property type="entry name" value="MA"/>
    <property type="match status" value="1"/>
</dbReference>
<dbReference type="AlphaFoldDB" id="A0AB74A1N1"/>
<keyword evidence="3" id="KW-0488">Methylation</keyword>
<feature type="domain" description="HAMP" evidence="13">
    <location>
        <begin position="214"/>
        <end position="266"/>
    </location>
</feature>
<dbReference type="PRINTS" id="PR00260">
    <property type="entry name" value="CHEMTRNSDUCR"/>
</dbReference>
<reference evidence="14 15" key="1">
    <citation type="submission" date="2018-08" db="EMBL/GenBank/DDBJ databases">
        <title>Recombination of ecologically and evolutionarily significant loci maintains genetic cohesion in the Pseudomonas syringae species complex.</title>
        <authorList>
            <person name="Dillon M."/>
            <person name="Thakur S."/>
            <person name="Almeida R.N.D."/>
            <person name="Weir B.S."/>
            <person name="Guttman D.S."/>
        </authorList>
    </citation>
    <scope>NUCLEOTIDE SEQUENCE [LARGE SCALE GENOMIC DNA]</scope>
    <source>
        <strain evidence="14 15">ICMP 3946</strain>
    </source>
</reference>
<evidence type="ECO:0000256" key="7">
    <source>
        <dbReference type="ARBA" id="ARBA00023136"/>
    </source>
</evidence>
<evidence type="ECO:0000259" key="12">
    <source>
        <dbReference type="PROSITE" id="PS50111"/>
    </source>
</evidence>
<name>A0AB74A1N1_PSESX</name>
<evidence type="ECO:0000259" key="13">
    <source>
        <dbReference type="PROSITE" id="PS50885"/>
    </source>
</evidence>